<feature type="region of interest" description="Disordered" evidence="1">
    <location>
        <begin position="1"/>
        <end position="33"/>
    </location>
</feature>
<dbReference type="AlphaFoldDB" id="A0A498C8W3"/>
<protein>
    <submittedName>
        <fullName evidence="2">Uncharacterized protein</fullName>
    </submittedName>
</protein>
<evidence type="ECO:0000313" key="2">
    <source>
        <dbReference type="EMBL" id="RLK50656.1"/>
    </source>
</evidence>
<evidence type="ECO:0000313" key="3">
    <source>
        <dbReference type="Proteomes" id="UP000275461"/>
    </source>
</evidence>
<organism evidence="2 3">
    <name type="scientific">Alkalispirillum mobile</name>
    <dbReference type="NCBI Taxonomy" id="85925"/>
    <lineage>
        <taxon>Bacteria</taxon>
        <taxon>Pseudomonadati</taxon>
        <taxon>Pseudomonadota</taxon>
        <taxon>Gammaproteobacteria</taxon>
        <taxon>Chromatiales</taxon>
        <taxon>Ectothiorhodospiraceae</taxon>
        <taxon>Alkalispirillum</taxon>
    </lineage>
</organism>
<dbReference type="EMBL" id="RCDA01000001">
    <property type="protein sequence ID" value="RLK50656.1"/>
    <property type="molecule type" value="Genomic_DNA"/>
</dbReference>
<comment type="caution">
    <text evidence="2">The sequence shown here is derived from an EMBL/GenBank/DDBJ whole genome shotgun (WGS) entry which is preliminary data.</text>
</comment>
<evidence type="ECO:0000256" key="1">
    <source>
        <dbReference type="SAM" id="MobiDB-lite"/>
    </source>
</evidence>
<gene>
    <name evidence="2" type="ORF">DFR31_0562</name>
</gene>
<reference evidence="2 3" key="1">
    <citation type="submission" date="2018-10" db="EMBL/GenBank/DDBJ databases">
        <title>Genomic Encyclopedia of Type Strains, Phase IV (KMG-IV): sequencing the most valuable type-strain genomes for metagenomic binning, comparative biology and taxonomic classification.</title>
        <authorList>
            <person name="Goeker M."/>
        </authorList>
    </citation>
    <scope>NUCLEOTIDE SEQUENCE [LARGE SCALE GENOMIC DNA]</scope>
    <source>
        <strain evidence="2 3">DSM 12769</strain>
    </source>
</reference>
<dbReference type="RefSeq" id="WP_211328223.1">
    <property type="nucleotide sequence ID" value="NZ_RCDA01000001.1"/>
</dbReference>
<accession>A0A498C8W3</accession>
<dbReference type="SUPFAM" id="SSF52309">
    <property type="entry name" value="N-(deoxy)ribosyltransferase-like"/>
    <property type="match status" value="1"/>
</dbReference>
<dbReference type="Proteomes" id="UP000275461">
    <property type="component" value="Unassembled WGS sequence"/>
</dbReference>
<keyword evidence="3" id="KW-1185">Reference proteome</keyword>
<proteinExistence type="predicted"/>
<dbReference type="Gene3D" id="3.40.50.450">
    <property type="match status" value="1"/>
</dbReference>
<name>A0A498C8W3_9GAMM</name>
<sequence>MTDETEDKNADSATTTNGGGKKKSRGSAPRPIPVNTLEDALAIPQALKEYNGSNPWAPAELAKVLGVGAKANKFYYLSASSRDYGLTEGTSRSAEIGLTNLGNEFLFAPNPAEEHLALEKAFFKVDLFQKVYSYYSGGDLPEMKYLGNTLQGTFGLEPEFHEDFYNLYQANLEFINKFSKSSERQIEVVDPAKRDHLVVTGSPQKSVGELTVAFVAMPFSEKTGKYPDGFYREVLRNLITPAGVEAGFKVETARKDGSDIIHSTIVNDLLDADLVIADLSDHNPNVLFELGVRMAHDKPVALIRAKGTGQIFDVDNLLRVYDYNPNLWKSTLEDDIPNLVKHIKATWENRNSQTSYMKILRGKEI</sequence>